<keyword evidence="4" id="KW-1185">Reference proteome</keyword>
<organism evidence="3 4">
    <name type="scientific">Penicillium subrubescens</name>
    <dbReference type="NCBI Taxonomy" id="1316194"/>
    <lineage>
        <taxon>Eukaryota</taxon>
        <taxon>Fungi</taxon>
        <taxon>Dikarya</taxon>
        <taxon>Ascomycota</taxon>
        <taxon>Pezizomycotina</taxon>
        <taxon>Eurotiomycetes</taxon>
        <taxon>Eurotiomycetidae</taxon>
        <taxon>Eurotiales</taxon>
        <taxon>Aspergillaceae</taxon>
        <taxon>Penicillium</taxon>
    </lineage>
</organism>
<comment type="caution">
    <text evidence="3">The sequence shown here is derived from an EMBL/GenBank/DDBJ whole genome shotgun (WGS) entry which is preliminary data.</text>
</comment>
<feature type="chain" id="PRO_5012411791" description="GPI anchored protein" evidence="2">
    <location>
        <begin position="19"/>
        <end position="424"/>
    </location>
</feature>
<feature type="region of interest" description="Disordered" evidence="1">
    <location>
        <begin position="239"/>
        <end position="284"/>
    </location>
</feature>
<reference evidence="3 4" key="1">
    <citation type="submission" date="2016-10" db="EMBL/GenBank/DDBJ databases">
        <title>Genome sequence of the ascomycete fungus Penicillium subrubescens.</title>
        <authorList>
            <person name="De Vries R.P."/>
            <person name="Peng M."/>
            <person name="Dilokpimol A."/>
            <person name="Hilden K."/>
            <person name="Makela M.R."/>
            <person name="Grigoriev I."/>
            <person name="Riley R."/>
            <person name="Granchi Z."/>
        </authorList>
    </citation>
    <scope>NUCLEOTIDE SEQUENCE [LARGE SCALE GENOMIC DNA]</scope>
    <source>
        <strain evidence="3 4">CBS 132785</strain>
    </source>
</reference>
<dbReference type="PANTHER" id="PTHR39599:SF2">
    <property type="entry name" value="ANCHORED PROTEIN, PUTATIVE (AFU_ORTHOLOGUE AFUA_1G09650)-RELATED"/>
    <property type="match status" value="1"/>
</dbReference>
<evidence type="ECO:0000256" key="1">
    <source>
        <dbReference type="SAM" id="MobiDB-lite"/>
    </source>
</evidence>
<proteinExistence type="predicted"/>
<evidence type="ECO:0000313" key="3">
    <source>
        <dbReference type="EMBL" id="OKP01293.1"/>
    </source>
</evidence>
<evidence type="ECO:0000313" key="4">
    <source>
        <dbReference type="Proteomes" id="UP000186955"/>
    </source>
</evidence>
<protein>
    <recommendedName>
        <fullName evidence="5">GPI anchored protein</fullName>
    </recommendedName>
</protein>
<feature type="signal peptide" evidence="2">
    <location>
        <begin position="1"/>
        <end position="18"/>
    </location>
</feature>
<dbReference type="Proteomes" id="UP000186955">
    <property type="component" value="Unassembled WGS sequence"/>
</dbReference>
<accession>A0A1Q5TM23</accession>
<gene>
    <name evidence="3" type="ORF">PENSUB_7283</name>
</gene>
<evidence type="ECO:0008006" key="5">
    <source>
        <dbReference type="Google" id="ProtNLM"/>
    </source>
</evidence>
<dbReference type="EMBL" id="MNBE01000639">
    <property type="protein sequence ID" value="OKP01293.1"/>
    <property type="molecule type" value="Genomic_DNA"/>
</dbReference>
<dbReference type="OrthoDB" id="434783at2759"/>
<name>A0A1Q5TM23_9EURO</name>
<evidence type="ECO:0000256" key="2">
    <source>
        <dbReference type="SAM" id="SignalP"/>
    </source>
</evidence>
<dbReference type="PANTHER" id="PTHR39599">
    <property type="entry name" value="GPI-ANCHORED PROTEIN (EUROFUNG)-RELATED-RELATED"/>
    <property type="match status" value="1"/>
</dbReference>
<keyword evidence="2" id="KW-0732">Signal</keyword>
<dbReference type="AlphaFoldDB" id="A0A1Q5TM23"/>
<dbReference type="STRING" id="1316194.A0A1Q5TM23"/>
<sequence length="424" mass="43245">MRVSQALGALALASLSTALDHENTNSQSANTIQRRNAEIEARLADEPVYGVRKMSTDQGEKFYLDYWHFEDAVQDGLSERHLAEVNTTTASEGKIQKTPVENTGTGFSPAQFVARSYAFNPSFGPAFGVLGSSLESRDFKCPSDTIACTSINRSDRCCSTGDTCVIVTDTGSGDVGCCPKGQTCSGTIGSCQSGYTTCSKALGGGCCIPGYECVEGGCAYISVVTVTIDSTVTVSTVTHTTSQQTTHSTSSSSSPSSSSSSTSTSKTTSTESLTPPARGTSITTTTHSLTTRVDVCPTGFYACSAIYNGGCCQTNRNCDTTSCPATASTTFTSDGKTIAIPVTTGLSGSSSQAGKCPGGWFSCADTAGGGCCPSGYVCGASICTATGSVATTVAKEAPTSNGAGVNGVSGVMLGVSLVVLMWGL</sequence>